<feature type="domain" description="W2" evidence="14">
    <location>
        <begin position="675"/>
        <end position="870"/>
    </location>
</feature>
<keyword evidence="7" id="KW-0832">Ubl conjugation</keyword>
<dbReference type="InterPro" id="IPR003891">
    <property type="entry name" value="Initiation_fac_eIF4g_MI"/>
</dbReference>
<dbReference type="SMART" id="SM00544">
    <property type="entry name" value="MA3"/>
    <property type="match status" value="1"/>
</dbReference>
<comment type="subunit">
    <text evidence="13">Interacts with the serine/threonine protein kinases MKNK1 and MKNK2. Binds EIF4A and EIF3. Interacts with MIF4GD. Interacts with DAZAP2.</text>
</comment>
<dbReference type="Gene3D" id="1.25.40.180">
    <property type="match status" value="3"/>
</dbReference>
<accession>A0A7R9P6V6</accession>
<dbReference type="InterPro" id="IPR016024">
    <property type="entry name" value="ARM-type_fold"/>
</dbReference>
<name>A0A7R9P6V6_TIMCA</name>
<dbReference type="CDD" id="cd11559">
    <property type="entry name" value="W2_eIF4G1_like"/>
    <property type="match status" value="1"/>
</dbReference>
<keyword evidence="2" id="KW-0488">Methylation</keyword>
<organism evidence="16">
    <name type="scientific">Timema californicum</name>
    <name type="common">California timema</name>
    <name type="synonym">Walking stick</name>
    <dbReference type="NCBI Taxonomy" id="61474"/>
    <lineage>
        <taxon>Eukaryota</taxon>
        <taxon>Metazoa</taxon>
        <taxon>Ecdysozoa</taxon>
        <taxon>Arthropoda</taxon>
        <taxon>Hexapoda</taxon>
        <taxon>Insecta</taxon>
        <taxon>Pterygota</taxon>
        <taxon>Neoptera</taxon>
        <taxon>Polyneoptera</taxon>
        <taxon>Phasmatodea</taxon>
        <taxon>Timematodea</taxon>
        <taxon>Timematoidea</taxon>
        <taxon>Timematidae</taxon>
        <taxon>Timema</taxon>
    </lineage>
</organism>
<dbReference type="PROSITE" id="PS51363">
    <property type="entry name" value="W2"/>
    <property type="match status" value="1"/>
</dbReference>
<keyword evidence="5" id="KW-0396">Initiation factor</keyword>
<evidence type="ECO:0000259" key="15">
    <source>
        <dbReference type="PROSITE" id="PS51366"/>
    </source>
</evidence>
<comment type="function">
    <text evidence="11">Appears to play a role in the switch from cap-dependent to IRES-mediated translation during mitosis, apoptosis and viral infection. Cleaved by some caspases and viral proteases.</text>
</comment>
<dbReference type="PANTHER" id="PTHR23253:SF9">
    <property type="entry name" value="EUKARYOTIC TRANSLATION INITIATION FACTOR 4 GAMMA 2"/>
    <property type="match status" value="1"/>
</dbReference>
<feature type="domain" description="MI" evidence="15">
    <location>
        <begin position="512"/>
        <end position="635"/>
    </location>
</feature>
<dbReference type="Pfam" id="PF02847">
    <property type="entry name" value="MA3"/>
    <property type="match status" value="1"/>
</dbReference>
<evidence type="ECO:0000259" key="14">
    <source>
        <dbReference type="PROSITE" id="PS51363"/>
    </source>
</evidence>
<dbReference type="FunFam" id="1.25.40.180:FF:000061">
    <property type="entry name" value="Eukaryotic translation initiation factor 4 gamma 2"/>
    <property type="match status" value="1"/>
</dbReference>
<dbReference type="GO" id="GO:0003729">
    <property type="term" value="F:mRNA binding"/>
    <property type="evidence" value="ECO:0007669"/>
    <property type="project" value="TreeGrafter"/>
</dbReference>
<evidence type="ECO:0000256" key="12">
    <source>
        <dbReference type="ARBA" id="ARBA00040449"/>
    </source>
</evidence>
<evidence type="ECO:0000256" key="8">
    <source>
        <dbReference type="ARBA" id="ARBA00022845"/>
    </source>
</evidence>
<dbReference type="Pfam" id="PF02020">
    <property type="entry name" value="W2"/>
    <property type="match status" value="1"/>
</dbReference>
<evidence type="ECO:0000256" key="13">
    <source>
        <dbReference type="ARBA" id="ARBA00046720"/>
    </source>
</evidence>
<dbReference type="PROSITE" id="PS51366">
    <property type="entry name" value="MI"/>
    <property type="match status" value="1"/>
</dbReference>
<evidence type="ECO:0000256" key="6">
    <source>
        <dbReference type="ARBA" id="ARBA00022553"/>
    </source>
</evidence>
<evidence type="ECO:0000256" key="7">
    <source>
        <dbReference type="ARBA" id="ARBA00022843"/>
    </source>
</evidence>
<keyword evidence="4" id="KW-1017">Isopeptide bond</keyword>
<dbReference type="GO" id="GO:0003743">
    <property type="term" value="F:translation initiation factor activity"/>
    <property type="evidence" value="ECO:0007669"/>
    <property type="project" value="UniProtKB-KW"/>
</dbReference>
<reference evidence="16" key="1">
    <citation type="submission" date="2020-11" db="EMBL/GenBank/DDBJ databases">
        <authorList>
            <person name="Tran Van P."/>
        </authorList>
    </citation>
    <scope>NUCLEOTIDE SEQUENCE</scope>
</reference>
<dbReference type="GO" id="GO:0006417">
    <property type="term" value="P:regulation of translation"/>
    <property type="evidence" value="ECO:0007669"/>
    <property type="project" value="UniProtKB-KW"/>
</dbReference>
<evidence type="ECO:0000256" key="1">
    <source>
        <dbReference type="ARBA" id="ARBA00005775"/>
    </source>
</evidence>
<evidence type="ECO:0000313" key="16">
    <source>
        <dbReference type="EMBL" id="CAD7571957.1"/>
    </source>
</evidence>
<dbReference type="Pfam" id="PF02854">
    <property type="entry name" value="MIF4G"/>
    <property type="match status" value="1"/>
</dbReference>
<evidence type="ECO:0000256" key="5">
    <source>
        <dbReference type="ARBA" id="ARBA00022540"/>
    </source>
</evidence>
<dbReference type="FunFam" id="1.25.40.180:FF:000007">
    <property type="entry name" value="Eukaryotic translation initiation factor 4 gamma 2"/>
    <property type="match status" value="1"/>
</dbReference>
<evidence type="ECO:0000256" key="9">
    <source>
        <dbReference type="ARBA" id="ARBA00022917"/>
    </source>
</evidence>
<gene>
    <name evidence="16" type="ORF">TCMB3V08_LOCUS4619</name>
</gene>
<protein>
    <recommendedName>
        <fullName evidence="12">Eukaryotic translation initiation factor 4 gamma 2</fullName>
    </recommendedName>
</protein>
<dbReference type="SMART" id="SM00543">
    <property type="entry name" value="MIF4G"/>
    <property type="match status" value="1"/>
</dbReference>
<keyword evidence="8" id="KW-0810">Translation regulation</keyword>
<dbReference type="InterPro" id="IPR003890">
    <property type="entry name" value="MIF4G-like_typ-3"/>
</dbReference>
<evidence type="ECO:0000256" key="11">
    <source>
        <dbReference type="ARBA" id="ARBA00037759"/>
    </source>
</evidence>
<dbReference type="AlphaFoldDB" id="A0A7R9P6V6"/>
<dbReference type="InterPro" id="IPR003307">
    <property type="entry name" value="W2_domain"/>
</dbReference>
<proteinExistence type="inferred from homology"/>
<sequence length="944" mass="107733">MAIPNPIFARASCSLSWGPTHKQQRTALEDRGVLLVSQEEGVDDSRSLSTKRRWIPPSTVRRDAQTPENKNDLIFRKVRGILNKLTPEKFQKLSDDLLQTELNSIVILRGVILLIFEKALDEPKYSSMYAQLCKRLTEEAPNFESPPNPCTFRLLLLNKCRTEFENRSKATEAFEHRNGPLAPEEEERRQLAKRKMLGNIKFIGELGKLEILAEGILHRCIQQLLDKKKKASLKDMGEDLECLSQIMRTCGRILDSERGKKLMDQYFERMSVLEDNEELPLRIRFMLRDVIELRRDNWVPRKATSTEGPMPIHQLREEEPRGGRGGYHSHMGGGGGHGRIPVSMQSNELPFMASLKMRSGLEDMLGSLPMGNPSLSATIPSQHDKFGSVQKFDFCFDFTLNRRKLTATINAGGKDVPPRFKKLAHQVGQANLEEEVSLRPAANTMVFKQANAKPASMLNQGRQTGLLSDSLKSSQMKPMPPLLQKEPSILIKQASFDKNKGGKKDKGPNKEEVLKKVETLMEDYLSSGNLQEALSSYREQKIPDKFVRFVLLSMMNQALDKTDNDRDLVSALILELKKGSLVTSTQFLDSYRELVGQMAEKEQEIPRIYSYVAGFAGNAVSTELASLADISEVTENGAHYPLFMLILQQFHKTQGKVNLTQLFNDSKLPEVDRTKDRLSEILEDRGLTFLFPLLRIQSELWKQLQADPNPNQFYKWIKENLDPAHHTNPGFINALMTVLVKYITQETTLVEGFDQTTVPDKALQEKEKTLLEKFKLVLQAFLHEKTDLQVTAVYSLQVYCYTLHFPKGMLLRWFVNLYDLEIVEEEAFLKWKEDISDDYPGKGKALFQIPKVLRKSANYLGSTSYTMVDPGGHLRVAIGHGTEVARRNKARNELNRGKVGLQGVHKMVEEARQMLWKCMRMEKKRMLKKILEMKYVGGRDERNR</sequence>
<evidence type="ECO:0000256" key="4">
    <source>
        <dbReference type="ARBA" id="ARBA00022499"/>
    </source>
</evidence>
<dbReference type="PANTHER" id="PTHR23253">
    <property type="entry name" value="EUKARYOTIC TRANSLATION INITIATION FACTOR 4 GAMMA"/>
    <property type="match status" value="1"/>
</dbReference>
<comment type="similarity">
    <text evidence="1">Belongs to the eukaryotic initiation factor 4G family.</text>
</comment>
<dbReference type="GO" id="GO:0016281">
    <property type="term" value="C:eukaryotic translation initiation factor 4F complex"/>
    <property type="evidence" value="ECO:0007669"/>
    <property type="project" value="TreeGrafter"/>
</dbReference>
<keyword evidence="10" id="KW-0007">Acetylation</keyword>
<evidence type="ECO:0000256" key="3">
    <source>
        <dbReference type="ARBA" id="ARBA00022491"/>
    </source>
</evidence>
<evidence type="ECO:0000256" key="2">
    <source>
        <dbReference type="ARBA" id="ARBA00022481"/>
    </source>
</evidence>
<evidence type="ECO:0000256" key="10">
    <source>
        <dbReference type="ARBA" id="ARBA00022990"/>
    </source>
</evidence>
<dbReference type="EMBL" id="OE180790">
    <property type="protein sequence ID" value="CAD7571957.1"/>
    <property type="molecule type" value="Genomic_DNA"/>
</dbReference>
<keyword evidence="6" id="KW-0597">Phosphoprotein</keyword>
<keyword evidence="9" id="KW-0648">Protein biosynthesis</keyword>
<dbReference type="SUPFAM" id="SSF48371">
    <property type="entry name" value="ARM repeat"/>
    <property type="match status" value="3"/>
</dbReference>
<keyword evidence="3" id="KW-0678">Repressor</keyword>
<dbReference type="SMART" id="SM00515">
    <property type="entry name" value="eIF5C"/>
    <property type="match status" value="1"/>
</dbReference>